<dbReference type="GO" id="GO:0000226">
    <property type="term" value="P:microtubule cytoskeleton organization"/>
    <property type="evidence" value="ECO:0007669"/>
    <property type="project" value="TreeGrafter"/>
</dbReference>
<evidence type="ECO:0000313" key="1">
    <source>
        <dbReference type="EMBL" id="KAF4724487.1"/>
    </source>
</evidence>
<proteinExistence type="predicted"/>
<sequence length="329" mass="36629">MITFREKGKSLTLIEEIVALAVEQRDLQSTGKAFESVLGRCQRLCYDLKDLLQPYQERGALLDAHMADLTSPLIAFIVDQVSRKDPHAWPKSCHLICSTLYLIFKVRGLSKAPFGHFPHEISLIEPVLDQAEVLLLTESGNEGSEALEGWESNCTTALQGHCERLHRAAALCLARLIAREDILENSVKNDFFAQLSALSDITSVSEDPNGGQSPCILVAHQLSKLPTLRNMPNSELIVIVQAASRAWGLRGVPKKIVVALCGRICAELVDRECPDRVRQARQQWRYRQAGGRRLCSSLPQEAPSEAKKEKVDDEMTVAEFSMRESVQTL</sequence>
<comment type="caution">
    <text evidence="1">The sequence shown here is derived from an EMBL/GenBank/DDBJ whole genome shotgun (WGS) entry which is preliminary data.</text>
</comment>
<evidence type="ECO:0000313" key="2">
    <source>
        <dbReference type="Proteomes" id="UP000553632"/>
    </source>
</evidence>
<dbReference type="PANTHER" id="PTHR12658">
    <property type="entry name" value="BETA-TUBULIN COFACTOR D"/>
    <property type="match status" value="1"/>
</dbReference>
<dbReference type="GO" id="GO:0005096">
    <property type="term" value="F:GTPase activator activity"/>
    <property type="evidence" value="ECO:0007669"/>
    <property type="project" value="InterPro"/>
</dbReference>
<reference evidence="1 2" key="1">
    <citation type="submission" date="2020-04" db="EMBL/GenBank/DDBJ databases">
        <title>Perkinsus olseni comparative genomics.</title>
        <authorList>
            <person name="Bogema D.R."/>
        </authorList>
    </citation>
    <scope>NUCLEOTIDE SEQUENCE [LARGE SCALE GENOMIC DNA]</scope>
    <source>
        <strain evidence="1 2">ATCC PRA-207</strain>
    </source>
</reference>
<dbReference type="GO" id="GO:0048487">
    <property type="term" value="F:beta-tubulin binding"/>
    <property type="evidence" value="ECO:0007669"/>
    <property type="project" value="InterPro"/>
</dbReference>
<dbReference type="GO" id="GO:0007023">
    <property type="term" value="P:post-chaperonin tubulin folding pathway"/>
    <property type="evidence" value="ECO:0007669"/>
    <property type="project" value="InterPro"/>
</dbReference>
<dbReference type="EMBL" id="JABANO010022854">
    <property type="protein sequence ID" value="KAF4724487.1"/>
    <property type="molecule type" value="Genomic_DNA"/>
</dbReference>
<protein>
    <submittedName>
        <fullName evidence="1">Uncharacterized protein</fullName>
    </submittedName>
</protein>
<dbReference type="InterPro" id="IPR033162">
    <property type="entry name" value="TBCD"/>
</dbReference>
<keyword evidence="2" id="KW-1185">Reference proteome</keyword>
<dbReference type="Proteomes" id="UP000553632">
    <property type="component" value="Unassembled WGS sequence"/>
</dbReference>
<feature type="non-terminal residue" evidence="1">
    <location>
        <position position="1"/>
    </location>
</feature>
<gene>
    <name evidence="1" type="ORF">FOZ63_026336</name>
</gene>
<dbReference type="Pfam" id="PF23579">
    <property type="entry name" value="ARM_TBCD"/>
    <property type="match status" value="1"/>
</dbReference>
<dbReference type="AlphaFoldDB" id="A0A7J6RUZ2"/>
<dbReference type="PANTHER" id="PTHR12658:SF0">
    <property type="entry name" value="TUBULIN-SPECIFIC CHAPERONE D"/>
    <property type="match status" value="1"/>
</dbReference>
<accession>A0A7J6RUZ2</accession>
<name>A0A7J6RUZ2_PEROL</name>
<dbReference type="GO" id="GO:0007021">
    <property type="term" value="P:tubulin complex assembly"/>
    <property type="evidence" value="ECO:0007669"/>
    <property type="project" value="InterPro"/>
</dbReference>
<organism evidence="1 2">
    <name type="scientific">Perkinsus olseni</name>
    <name type="common">Perkinsus atlanticus</name>
    <dbReference type="NCBI Taxonomy" id="32597"/>
    <lineage>
        <taxon>Eukaryota</taxon>
        <taxon>Sar</taxon>
        <taxon>Alveolata</taxon>
        <taxon>Perkinsozoa</taxon>
        <taxon>Perkinsea</taxon>
        <taxon>Perkinsida</taxon>
        <taxon>Perkinsidae</taxon>
        <taxon>Perkinsus</taxon>
    </lineage>
</organism>